<comment type="function">
    <text evidence="1 8">Probably involved in transport through the plasma membrane.</text>
</comment>
<keyword evidence="7 8" id="KW-0472">Membrane</keyword>
<dbReference type="Pfam" id="PF04515">
    <property type="entry name" value="Choline_transpo"/>
    <property type="match status" value="1"/>
</dbReference>
<feature type="transmembrane region" description="Helical" evidence="8">
    <location>
        <begin position="72"/>
        <end position="96"/>
    </location>
</feature>
<dbReference type="InterPro" id="IPR007603">
    <property type="entry name" value="Choline_transptr-like"/>
</dbReference>
<feature type="transmembrane region" description="Helical" evidence="8">
    <location>
        <begin position="178"/>
        <end position="196"/>
    </location>
</feature>
<dbReference type="InParanoid" id="A0A316W290"/>
<feature type="transmembrane region" description="Helical" evidence="8">
    <location>
        <begin position="320"/>
        <end position="342"/>
    </location>
</feature>
<dbReference type="STRING" id="1522189.A0A316W290"/>
<comment type="similarity">
    <text evidence="3 8">Belongs to the CTL (choline transporter-like) family.</text>
</comment>
<evidence type="ECO:0000256" key="3">
    <source>
        <dbReference type="ARBA" id="ARBA00007168"/>
    </source>
</evidence>
<comment type="subcellular location">
    <subcellularLocation>
        <location evidence="8">Cell membrane</location>
        <topology evidence="8">Multi-pass membrane protein</topology>
    </subcellularLocation>
    <subcellularLocation>
        <location evidence="2">Membrane</location>
        <topology evidence="2">Multi-pass membrane protein</topology>
    </subcellularLocation>
</comment>
<feature type="transmembrane region" description="Helical" evidence="8">
    <location>
        <begin position="354"/>
        <end position="375"/>
    </location>
</feature>
<feature type="transmembrane region" description="Helical" evidence="8">
    <location>
        <begin position="260"/>
        <end position="277"/>
    </location>
</feature>
<dbReference type="AlphaFoldDB" id="A0A316W290"/>
<dbReference type="EMBL" id="KZ819366">
    <property type="protein sequence ID" value="PWN43799.1"/>
    <property type="molecule type" value="Genomic_DNA"/>
</dbReference>
<feature type="transmembrane region" description="Helical" evidence="8">
    <location>
        <begin position="217"/>
        <end position="240"/>
    </location>
</feature>
<dbReference type="PANTHER" id="PTHR12385:SF4">
    <property type="entry name" value="PROTEIN PNS1"/>
    <property type="match status" value="1"/>
</dbReference>
<keyword evidence="6 8" id="KW-1133">Transmembrane helix</keyword>
<feature type="transmembrane region" description="Helical" evidence="8">
    <location>
        <begin position="453"/>
        <end position="472"/>
    </location>
</feature>
<dbReference type="GO" id="GO:0022857">
    <property type="term" value="F:transmembrane transporter activity"/>
    <property type="evidence" value="ECO:0007669"/>
    <property type="project" value="UniProtKB-UniRule"/>
</dbReference>
<dbReference type="GO" id="GO:0005886">
    <property type="term" value="C:plasma membrane"/>
    <property type="evidence" value="ECO:0007669"/>
    <property type="project" value="UniProtKB-SubCell"/>
</dbReference>
<keyword evidence="11" id="KW-1185">Reference proteome</keyword>
<evidence type="ECO:0000256" key="4">
    <source>
        <dbReference type="ARBA" id="ARBA00015388"/>
    </source>
</evidence>
<gene>
    <name evidence="10" type="ORF">IE81DRAFT_321969</name>
</gene>
<dbReference type="Proteomes" id="UP000245783">
    <property type="component" value="Unassembled WGS sequence"/>
</dbReference>
<name>A0A316W290_9BASI</name>
<feature type="transmembrane region" description="Helical" evidence="8">
    <location>
        <begin position="284"/>
        <end position="300"/>
    </location>
</feature>
<evidence type="ECO:0000313" key="11">
    <source>
        <dbReference type="Proteomes" id="UP000245783"/>
    </source>
</evidence>
<proteinExistence type="inferred from homology"/>
<evidence type="ECO:0000256" key="8">
    <source>
        <dbReference type="RuleBase" id="RU368066"/>
    </source>
</evidence>
<accession>A0A316W290</accession>
<feature type="region of interest" description="Disordered" evidence="9">
    <location>
        <begin position="1"/>
        <end position="45"/>
    </location>
</feature>
<reference evidence="10 11" key="1">
    <citation type="journal article" date="2018" name="Mol. Biol. Evol.">
        <title>Broad Genomic Sampling Reveals a Smut Pathogenic Ancestry of the Fungal Clade Ustilaginomycotina.</title>
        <authorList>
            <person name="Kijpornyongpan T."/>
            <person name="Mondo S.J."/>
            <person name="Barry K."/>
            <person name="Sandor L."/>
            <person name="Lee J."/>
            <person name="Lipzen A."/>
            <person name="Pangilinan J."/>
            <person name="LaButti K."/>
            <person name="Hainaut M."/>
            <person name="Henrissat B."/>
            <person name="Grigoriev I.V."/>
            <person name="Spatafora J.W."/>
            <person name="Aime M.C."/>
        </authorList>
    </citation>
    <scope>NUCLEOTIDE SEQUENCE [LARGE SCALE GENOMIC DNA]</scope>
    <source>
        <strain evidence="10 11">MCA 4658</strain>
    </source>
</reference>
<evidence type="ECO:0000313" key="10">
    <source>
        <dbReference type="EMBL" id="PWN43799.1"/>
    </source>
</evidence>
<dbReference type="OrthoDB" id="44736at2759"/>
<evidence type="ECO:0000256" key="7">
    <source>
        <dbReference type="ARBA" id="ARBA00023136"/>
    </source>
</evidence>
<evidence type="ECO:0000256" key="1">
    <source>
        <dbReference type="ARBA" id="ARBA00002957"/>
    </source>
</evidence>
<feature type="transmembrane region" description="Helical" evidence="8">
    <location>
        <begin position="150"/>
        <end position="172"/>
    </location>
</feature>
<feature type="transmembrane region" description="Helical" evidence="8">
    <location>
        <begin position="123"/>
        <end position="143"/>
    </location>
</feature>
<organism evidence="10 11">
    <name type="scientific">Ceraceosorus guamensis</name>
    <dbReference type="NCBI Taxonomy" id="1522189"/>
    <lineage>
        <taxon>Eukaryota</taxon>
        <taxon>Fungi</taxon>
        <taxon>Dikarya</taxon>
        <taxon>Basidiomycota</taxon>
        <taxon>Ustilaginomycotina</taxon>
        <taxon>Exobasidiomycetes</taxon>
        <taxon>Ceraceosorales</taxon>
        <taxon>Ceraceosoraceae</taxon>
        <taxon>Ceraceosorus</taxon>
    </lineage>
</organism>
<keyword evidence="5 8" id="KW-0812">Transmembrane</keyword>
<evidence type="ECO:0000256" key="5">
    <source>
        <dbReference type="ARBA" id="ARBA00022692"/>
    </source>
</evidence>
<dbReference type="RefSeq" id="XP_025370959.1">
    <property type="nucleotide sequence ID" value="XM_025513490.1"/>
</dbReference>
<dbReference type="GeneID" id="37035360"/>
<evidence type="ECO:0000256" key="2">
    <source>
        <dbReference type="ARBA" id="ARBA00004141"/>
    </source>
</evidence>
<evidence type="ECO:0000256" key="6">
    <source>
        <dbReference type="ARBA" id="ARBA00022989"/>
    </source>
</evidence>
<sequence length="519" mass="55769">MSYPPPQGSQPYAQGYPPQGGYQDNYQAQSALPGGANDHQADYKTGPQGGQLGGFAVAAPPPQPKFKFKDPVFAVLWILVFGGFVAVSVISLRGYVSAGATARLDSGGPNNFLEANTLNGETASLLTLSCGVALLFSILYLLAVRYFTRFILEATLLINTLATVAYCVFLWVKGQTTGAIIFTIFAVLSVIAYWFMRKKIPLAKLLLRAVLSASNTYKATYVAALLGTLVQAAFSVWTAWTLVAIYVRFSGSGGTGGSRGSGATTGLVVLTIFNWYWTSELIKAIAFTTTAGTFGVWYYSNDSKKVPHATLSSFKRASTWSLGSLAFGSLVLAILDIIRALINILSQQAAQDGDMIGVVVGCIASCLIATIDWLIEFFNRLAYVNIALYGNGYIGAAKETWRLVKQKGVDALIQDSLVNTVFGIGSFVIAILCGITVYAYLTVVNPTYVRNDSNYFSVVILYAILLGFQIALSMGSSINSGVLTLFVGLAEDPHVLAQRDPELFEAIRQQYPQVVNAVA</sequence>
<feature type="transmembrane region" description="Helical" evidence="8">
    <location>
        <begin position="417"/>
        <end position="441"/>
    </location>
</feature>
<evidence type="ECO:0000256" key="9">
    <source>
        <dbReference type="SAM" id="MobiDB-lite"/>
    </source>
</evidence>
<dbReference type="PANTHER" id="PTHR12385">
    <property type="entry name" value="CHOLINE TRANSPORTER-LIKE (SLC FAMILY 44)"/>
    <property type="match status" value="1"/>
</dbReference>
<protein>
    <recommendedName>
        <fullName evidence="4 8">Protein PNS1</fullName>
    </recommendedName>
</protein>